<name>A0ACA9RI72_9GLOM</name>
<organism evidence="1 2">
    <name type="scientific">Cetraspora pellucida</name>
    <dbReference type="NCBI Taxonomy" id="1433469"/>
    <lineage>
        <taxon>Eukaryota</taxon>
        <taxon>Fungi</taxon>
        <taxon>Fungi incertae sedis</taxon>
        <taxon>Mucoromycota</taxon>
        <taxon>Glomeromycotina</taxon>
        <taxon>Glomeromycetes</taxon>
        <taxon>Diversisporales</taxon>
        <taxon>Gigasporaceae</taxon>
        <taxon>Cetraspora</taxon>
    </lineage>
</organism>
<dbReference type="Proteomes" id="UP000789366">
    <property type="component" value="Unassembled WGS sequence"/>
</dbReference>
<accession>A0ACA9RI72</accession>
<gene>
    <name evidence="1" type="ORF">SPELUC_LOCUS17457</name>
</gene>
<proteinExistence type="predicted"/>
<sequence length="64" mass="7692">RIARLIPKSQRKFFDTITEEELTKLKDAKVEKNPKIHQRNNLLLDFLFYSGVRINELVNIRHQD</sequence>
<reference evidence="1" key="1">
    <citation type="submission" date="2021-06" db="EMBL/GenBank/DDBJ databases">
        <authorList>
            <person name="Kallberg Y."/>
            <person name="Tangrot J."/>
            <person name="Rosling A."/>
        </authorList>
    </citation>
    <scope>NUCLEOTIDE SEQUENCE</scope>
    <source>
        <strain evidence="1">28 12/20/2015</strain>
    </source>
</reference>
<evidence type="ECO:0000313" key="2">
    <source>
        <dbReference type="Proteomes" id="UP000789366"/>
    </source>
</evidence>
<evidence type="ECO:0000313" key="1">
    <source>
        <dbReference type="EMBL" id="CAG8793673.1"/>
    </source>
</evidence>
<dbReference type="EMBL" id="CAJVPW010071689">
    <property type="protein sequence ID" value="CAG8793673.1"/>
    <property type="molecule type" value="Genomic_DNA"/>
</dbReference>
<keyword evidence="2" id="KW-1185">Reference proteome</keyword>
<feature type="non-terminal residue" evidence="1">
    <location>
        <position position="1"/>
    </location>
</feature>
<comment type="caution">
    <text evidence="1">The sequence shown here is derived from an EMBL/GenBank/DDBJ whole genome shotgun (WGS) entry which is preliminary data.</text>
</comment>
<protein>
    <submittedName>
        <fullName evidence="1">9259_t:CDS:1</fullName>
    </submittedName>
</protein>